<proteinExistence type="predicted"/>
<dbReference type="EMBL" id="APPJ01000014">
    <property type="protein sequence ID" value="ENV15495.1"/>
    <property type="molecule type" value="Genomic_DNA"/>
</dbReference>
<evidence type="ECO:0000313" key="3">
    <source>
        <dbReference type="EMBL" id="ENV15495.1"/>
    </source>
</evidence>
<dbReference type="PATRIC" id="fig|1217656.3.peg.4162"/>
<dbReference type="InterPro" id="IPR032124">
    <property type="entry name" value="Phage_F116_holin"/>
</dbReference>
<protein>
    <recommendedName>
        <fullName evidence="5">Holin</fullName>
    </recommendedName>
</protein>
<evidence type="ECO:0000256" key="2">
    <source>
        <dbReference type="SAM" id="Phobius"/>
    </source>
</evidence>
<keyword evidence="2" id="KW-1133">Transmembrane helix</keyword>
<keyword evidence="2" id="KW-0812">Transmembrane</keyword>
<organism evidence="3 4">
    <name type="scientific">Acinetobacter guillouiae NIPH 991</name>
    <dbReference type="NCBI Taxonomy" id="1217656"/>
    <lineage>
        <taxon>Bacteria</taxon>
        <taxon>Pseudomonadati</taxon>
        <taxon>Pseudomonadota</taxon>
        <taxon>Gammaproteobacteria</taxon>
        <taxon>Moraxellales</taxon>
        <taxon>Moraxellaceae</taxon>
        <taxon>Acinetobacter</taxon>
    </lineage>
</organism>
<dbReference type="HOGENOM" id="CLU_175557_1_1_6"/>
<dbReference type="AlphaFoldDB" id="N8Y849"/>
<keyword evidence="2" id="KW-0472">Membrane</keyword>
<evidence type="ECO:0008006" key="5">
    <source>
        <dbReference type="Google" id="ProtNLM"/>
    </source>
</evidence>
<keyword evidence="4" id="KW-1185">Reference proteome</keyword>
<evidence type="ECO:0000256" key="1">
    <source>
        <dbReference type="SAM" id="Coils"/>
    </source>
</evidence>
<name>N8Y849_ACIGI</name>
<keyword evidence="1" id="KW-0175">Coiled coil</keyword>
<dbReference type="Pfam" id="PF16082">
    <property type="entry name" value="Phage_holin_2_4"/>
    <property type="match status" value="1"/>
</dbReference>
<dbReference type="Proteomes" id="UP000013148">
    <property type="component" value="Unassembled WGS sequence"/>
</dbReference>
<feature type="coiled-coil region" evidence="1">
    <location>
        <begin position="56"/>
        <end position="85"/>
    </location>
</feature>
<dbReference type="eggNOG" id="ENOG5031RWA">
    <property type="taxonomic scope" value="Bacteria"/>
</dbReference>
<reference evidence="3 4" key="1">
    <citation type="submission" date="2013-02" db="EMBL/GenBank/DDBJ databases">
        <title>The Genome Sequence of Acinetobacter guillouiae NIPH 991.</title>
        <authorList>
            <consortium name="The Broad Institute Genome Sequencing Platform"/>
            <consortium name="The Broad Institute Genome Sequencing Center for Infectious Disease"/>
            <person name="Cerqueira G."/>
            <person name="Feldgarden M."/>
            <person name="Courvalin P."/>
            <person name="Perichon B."/>
            <person name="Grillot-Courvalin C."/>
            <person name="Clermont D."/>
            <person name="Rocha E."/>
            <person name="Yoon E.-J."/>
            <person name="Nemec A."/>
            <person name="Walker B."/>
            <person name="Young S.K."/>
            <person name="Zeng Q."/>
            <person name="Gargeya S."/>
            <person name="Fitzgerald M."/>
            <person name="Haas B."/>
            <person name="Abouelleil A."/>
            <person name="Alvarado L."/>
            <person name="Arachchi H.M."/>
            <person name="Berlin A.M."/>
            <person name="Chapman S.B."/>
            <person name="Dewar J."/>
            <person name="Goldberg J."/>
            <person name="Griggs A."/>
            <person name="Gujja S."/>
            <person name="Hansen M."/>
            <person name="Howarth C."/>
            <person name="Imamovic A."/>
            <person name="Larimer J."/>
            <person name="McCowan C."/>
            <person name="Murphy C."/>
            <person name="Neiman D."/>
            <person name="Pearson M."/>
            <person name="Priest M."/>
            <person name="Roberts A."/>
            <person name="Saif S."/>
            <person name="Shea T."/>
            <person name="Sisk P."/>
            <person name="Sykes S."/>
            <person name="Wortman J."/>
            <person name="Nusbaum C."/>
            <person name="Birren B."/>
        </authorList>
    </citation>
    <scope>NUCLEOTIDE SEQUENCE [LARGE SCALE GENOMIC DNA]</scope>
    <source>
        <strain evidence="3 4">NIPH 991</strain>
    </source>
</reference>
<accession>N8Y849</accession>
<feature type="transmembrane region" description="Helical" evidence="2">
    <location>
        <begin position="37"/>
        <end position="58"/>
    </location>
</feature>
<gene>
    <name evidence="3" type="ORF">F964_04221</name>
</gene>
<dbReference type="RefSeq" id="WP_004823278.1">
    <property type="nucleotide sequence ID" value="NZ_KB849456.1"/>
</dbReference>
<evidence type="ECO:0000313" key="4">
    <source>
        <dbReference type="Proteomes" id="UP000013148"/>
    </source>
</evidence>
<sequence>MSETQAAIEASAVAITQKVTVTSGATSFFAFLAKVDVIAWGGLCVALIGLFIQLYFAIAKNRREKVEHEMRKAEHQLRILKLKDECNVKN</sequence>
<comment type="caution">
    <text evidence="3">The sequence shown here is derived from an EMBL/GenBank/DDBJ whole genome shotgun (WGS) entry which is preliminary data.</text>
</comment>